<accession>A0A0B2B8N5</accession>
<feature type="domain" description="Rieske" evidence="11">
    <location>
        <begin position="67"/>
        <end position="159"/>
    </location>
</feature>
<comment type="caution">
    <text evidence="12">The sequence shown here is derived from an EMBL/GenBank/DDBJ whole genome shotgun (WGS) entry which is preliminary data.</text>
</comment>
<dbReference type="PANTHER" id="PTHR10134">
    <property type="entry name" value="CYTOCHROME B-C1 COMPLEX SUBUNIT RIESKE, MITOCHONDRIAL"/>
    <property type="match status" value="1"/>
</dbReference>
<feature type="region of interest" description="Disordered" evidence="10">
    <location>
        <begin position="33"/>
        <end position="80"/>
    </location>
</feature>
<name>A0A0B2B8N5_9ACTN</name>
<evidence type="ECO:0000256" key="8">
    <source>
        <dbReference type="ARBA" id="ARBA00029586"/>
    </source>
</evidence>
<gene>
    <name evidence="12" type="ORF">CLV56_3109</name>
</gene>
<dbReference type="InterPro" id="IPR005805">
    <property type="entry name" value="Rieske_Fe-S_prot_C"/>
</dbReference>
<keyword evidence="7" id="KW-1015">Disulfide bond</keyword>
<dbReference type="InterPro" id="IPR017941">
    <property type="entry name" value="Rieske_2Fe-2S"/>
</dbReference>
<dbReference type="InterPro" id="IPR036922">
    <property type="entry name" value="Rieske_2Fe-2S_sf"/>
</dbReference>
<comment type="cofactor">
    <cofactor evidence="9">
        <name>[2Fe-2S] cluster</name>
        <dbReference type="ChEBI" id="CHEBI:190135"/>
    </cofactor>
</comment>
<evidence type="ECO:0000313" key="13">
    <source>
        <dbReference type="Proteomes" id="UP000230842"/>
    </source>
</evidence>
<dbReference type="FunFam" id="2.102.10.10:FF:000016">
    <property type="entry name" value="Nitrite reductase/ring-hydroxylating ferredoxin subunit"/>
    <property type="match status" value="1"/>
</dbReference>
<dbReference type="RefSeq" id="WP_039361690.1">
    <property type="nucleotide sequence ID" value="NZ_PGEZ01000002.1"/>
</dbReference>
<dbReference type="Pfam" id="PF00355">
    <property type="entry name" value="Rieske"/>
    <property type="match status" value="1"/>
</dbReference>
<dbReference type="Proteomes" id="UP000230842">
    <property type="component" value="Unassembled WGS sequence"/>
</dbReference>
<evidence type="ECO:0000256" key="3">
    <source>
        <dbReference type="ARBA" id="ARBA00022714"/>
    </source>
</evidence>
<dbReference type="InterPro" id="IPR006311">
    <property type="entry name" value="TAT_signal"/>
</dbReference>
<dbReference type="Gene3D" id="2.102.10.10">
    <property type="entry name" value="Rieske [2Fe-2S] iron-sulphur domain"/>
    <property type="match status" value="1"/>
</dbReference>
<evidence type="ECO:0000259" key="11">
    <source>
        <dbReference type="PROSITE" id="PS51296"/>
    </source>
</evidence>
<evidence type="ECO:0000256" key="7">
    <source>
        <dbReference type="ARBA" id="ARBA00023157"/>
    </source>
</evidence>
<keyword evidence="4" id="KW-0479">Metal-binding</keyword>
<evidence type="ECO:0000313" key="12">
    <source>
        <dbReference type="EMBL" id="PJJ53619.1"/>
    </source>
</evidence>
<dbReference type="GO" id="GO:0046872">
    <property type="term" value="F:metal ion binding"/>
    <property type="evidence" value="ECO:0007669"/>
    <property type="project" value="UniProtKB-KW"/>
</dbReference>
<evidence type="ECO:0000256" key="10">
    <source>
        <dbReference type="SAM" id="MobiDB-lite"/>
    </source>
</evidence>
<dbReference type="GO" id="GO:0004497">
    <property type="term" value="F:monooxygenase activity"/>
    <property type="evidence" value="ECO:0007669"/>
    <property type="project" value="UniProtKB-ARBA"/>
</dbReference>
<proteinExistence type="predicted"/>
<evidence type="ECO:0000256" key="1">
    <source>
        <dbReference type="ARBA" id="ARBA00002494"/>
    </source>
</evidence>
<keyword evidence="5" id="KW-0408">Iron</keyword>
<organism evidence="12 13">
    <name type="scientific">Mumia flava</name>
    <dbReference type="NCBI Taxonomy" id="1348852"/>
    <lineage>
        <taxon>Bacteria</taxon>
        <taxon>Bacillati</taxon>
        <taxon>Actinomycetota</taxon>
        <taxon>Actinomycetes</taxon>
        <taxon>Propionibacteriales</taxon>
        <taxon>Nocardioidaceae</taxon>
        <taxon>Mumia</taxon>
    </lineage>
</organism>
<keyword evidence="3" id="KW-0001">2Fe-2S</keyword>
<evidence type="ECO:0000256" key="9">
    <source>
        <dbReference type="ARBA" id="ARBA00034078"/>
    </source>
</evidence>
<evidence type="ECO:0000256" key="6">
    <source>
        <dbReference type="ARBA" id="ARBA00023014"/>
    </source>
</evidence>
<dbReference type="OrthoDB" id="25106at2"/>
<keyword evidence="6" id="KW-0411">Iron-sulfur</keyword>
<dbReference type="GO" id="GO:0051537">
    <property type="term" value="F:2 iron, 2 sulfur cluster binding"/>
    <property type="evidence" value="ECO:0007669"/>
    <property type="project" value="UniProtKB-KW"/>
</dbReference>
<dbReference type="AlphaFoldDB" id="A0A0B2B8N5"/>
<evidence type="ECO:0000256" key="5">
    <source>
        <dbReference type="ARBA" id="ARBA00023004"/>
    </source>
</evidence>
<evidence type="ECO:0000256" key="2">
    <source>
        <dbReference type="ARBA" id="ARBA00015816"/>
    </source>
</evidence>
<keyword evidence="13" id="KW-1185">Reference proteome</keyword>
<dbReference type="CDD" id="cd03467">
    <property type="entry name" value="Rieske"/>
    <property type="match status" value="1"/>
</dbReference>
<sequence>MTEPLDRRRVLQGVAVVGGATVATSLLAACGEDTSGSTGSGSGARSDAASDPATTDGGSDGGGGGGTVLGSTSDVPVGGGRLYEGEKVIVTQPTEGEFVGFSAVCTHQGCIVSLIEDDTMTCPCHNSEFSAEDGSVLGGPASEPLPSVAVSVSGDEIVLG</sequence>
<dbReference type="PROSITE" id="PS51257">
    <property type="entry name" value="PROKAR_LIPOPROTEIN"/>
    <property type="match status" value="1"/>
</dbReference>
<dbReference type="PROSITE" id="PS51318">
    <property type="entry name" value="TAT"/>
    <property type="match status" value="1"/>
</dbReference>
<dbReference type="GO" id="GO:0016705">
    <property type="term" value="F:oxidoreductase activity, acting on paired donors, with incorporation or reduction of molecular oxygen"/>
    <property type="evidence" value="ECO:0007669"/>
    <property type="project" value="UniProtKB-ARBA"/>
</dbReference>
<feature type="compositionally biased region" description="Gly residues" evidence="10">
    <location>
        <begin position="58"/>
        <end position="68"/>
    </location>
</feature>
<dbReference type="SUPFAM" id="SSF50022">
    <property type="entry name" value="ISP domain"/>
    <property type="match status" value="1"/>
</dbReference>
<feature type="compositionally biased region" description="Low complexity" evidence="10">
    <location>
        <begin position="33"/>
        <end position="57"/>
    </location>
</feature>
<dbReference type="InterPro" id="IPR014349">
    <property type="entry name" value="Rieske_Fe-S_prot"/>
</dbReference>
<protein>
    <recommendedName>
        <fullName evidence="2">Cytochrome bc1 complex Rieske iron-sulfur subunit</fullName>
    </recommendedName>
    <alternativeName>
        <fullName evidence="8">Cytochrome bc1 reductase complex subunit QcrA</fullName>
    </alternativeName>
</protein>
<dbReference type="PRINTS" id="PR00162">
    <property type="entry name" value="RIESKE"/>
</dbReference>
<evidence type="ECO:0000256" key="4">
    <source>
        <dbReference type="ARBA" id="ARBA00022723"/>
    </source>
</evidence>
<dbReference type="PROSITE" id="PS51296">
    <property type="entry name" value="RIESKE"/>
    <property type="match status" value="1"/>
</dbReference>
<reference evidence="12 13" key="1">
    <citation type="submission" date="2017-11" db="EMBL/GenBank/DDBJ databases">
        <title>Genomic Encyclopedia of Archaeal and Bacterial Type Strains, Phase II (KMG-II): From Individual Species to Whole Genera.</title>
        <authorList>
            <person name="Goeker M."/>
        </authorList>
    </citation>
    <scope>NUCLEOTIDE SEQUENCE [LARGE SCALE GENOMIC DNA]</scope>
    <source>
        <strain evidence="12 13">DSM 27763</strain>
    </source>
</reference>
<comment type="function">
    <text evidence="1">Iron-sulfur subunit of the cytochrome bc1 complex, an essential component of the respiratory electron transport chain required for ATP synthesis. The bc1 complex catalyzes the oxidation of menaquinol and the reduction of cytochrome c in the respiratory chain. The bc1 complex operates through a Q-cycle mechanism that couples electron transfer to generation of the proton gradient that drives ATP synthesis.</text>
</comment>
<dbReference type="GO" id="GO:0016020">
    <property type="term" value="C:membrane"/>
    <property type="evidence" value="ECO:0007669"/>
    <property type="project" value="InterPro"/>
</dbReference>
<dbReference type="EMBL" id="PGEZ01000002">
    <property type="protein sequence ID" value="PJJ53619.1"/>
    <property type="molecule type" value="Genomic_DNA"/>
</dbReference>